<sequence length="186" mass="20309">MKKVFLLLAVSTTLFTACESNASKTTGTAGTDSVKSESATGMTENKAERNKKTMMASYDAMASHNVNEMLKDCAADCVDYGDGSMPPIKGKDSIAKMLTTMFSAFPDYKGSDLKFVADGDWVMVWGDWTGTFKNDFMGMKATNKSFKMKDVDIFKLNDAGQIVEHHNVQSPNMMMMQVGAAMPGKK</sequence>
<dbReference type="Gene3D" id="3.10.450.50">
    <property type="match status" value="1"/>
</dbReference>
<evidence type="ECO:0000256" key="1">
    <source>
        <dbReference type="SAM" id="MobiDB-lite"/>
    </source>
</evidence>
<name>A0A1V9FRG5_9BACT</name>
<feature type="chain" id="PRO_5012393224" description="SnoaL-like domain-containing protein" evidence="2">
    <location>
        <begin position="23"/>
        <end position="186"/>
    </location>
</feature>
<dbReference type="GO" id="GO:0030638">
    <property type="term" value="P:polyketide metabolic process"/>
    <property type="evidence" value="ECO:0007669"/>
    <property type="project" value="InterPro"/>
</dbReference>
<dbReference type="PANTHER" id="PTHR38436">
    <property type="entry name" value="POLYKETIDE CYCLASE SNOAL-LIKE DOMAIN"/>
    <property type="match status" value="1"/>
</dbReference>
<dbReference type="PROSITE" id="PS51257">
    <property type="entry name" value="PROKAR_LIPOPROTEIN"/>
    <property type="match status" value="1"/>
</dbReference>
<evidence type="ECO:0000313" key="4">
    <source>
        <dbReference type="Proteomes" id="UP000192796"/>
    </source>
</evidence>
<dbReference type="InterPro" id="IPR009959">
    <property type="entry name" value="Cyclase_SnoaL-like"/>
</dbReference>
<dbReference type="PANTHER" id="PTHR38436:SF1">
    <property type="entry name" value="ESTER CYCLASE"/>
    <property type="match status" value="1"/>
</dbReference>
<comment type="caution">
    <text evidence="3">The sequence shown here is derived from an EMBL/GenBank/DDBJ whole genome shotgun (WGS) entry which is preliminary data.</text>
</comment>
<dbReference type="Proteomes" id="UP000192796">
    <property type="component" value="Unassembled WGS sequence"/>
</dbReference>
<feature type="region of interest" description="Disordered" evidence="1">
    <location>
        <begin position="23"/>
        <end position="46"/>
    </location>
</feature>
<proteinExistence type="predicted"/>
<protein>
    <recommendedName>
        <fullName evidence="5">SnoaL-like domain-containing protein</fullName>
    </recommendedName>
</protein>
<dbReference type="STRING" id="1703345.A3860_04170"/>
<evidence type="ECO:0008006" key="5">
    <source>
        <dbReference type="Google" id="ProtNLM"/>
    </source>
</evidence>
<evidence type="ECO:0000313" key="3">
    <source>
        <dbReference type="EMBL" id="OQP60933.1"/>
    </source>
</evidence>
<dbReference type="RefSeq" id="WP_081150952.1">
    <property type="nucleotide sequence ID" value="NZ_LVYD01000058.1"/>
</dbReference>
<accession>A0A1V9FRG5</accession>
<feature type="compositionally biased region" description="Polar residues" evidence="1">
    <location>
        <begin position="23"/>
        <end position="43"/>
    </location>
</feature>
<dbReference type="OrthoDB" id="9182871at2"/>
<evidence type="ECO:0000256" key="2">
    <source>
        <dbReference type="SAM" id="SignalP"/>
    </source>
</evidence>
<reference evidence="3 4" key="1">
    <citation type="submission" date="2016-03" db="EMBL/GenBank/DDBJ databases">
        <title>Niastella vici sp. nov., isolated from farmland soil.</title>
        <authorList>
            <person name="Chen L."/>
            <person name="Wang D."/>
            <person name="Yang S."/>
            <person name="Wang G."/>
        </authorList>
    </citation>
    <scope>NUCLEOTIDE SEQUENCE [LARGE SCALE GENOMIC DNA]</scope>
    <source>
        <strain evidence="3 4">DJ57</strain>
    </source>
</reference>
<dbReference type="EMBL" id="LVYD01000058">
    <property type="protein sequence ID" value="OQP60933.1"/>
    <property type="molecule type" value="Genomic_DNA"/>
</dbReference>
<organism evidence="3 4">
    <name type="scientific">Niastella vici</name>
    <dbReference type="NCBI Taxonomy" id="1703345"/>
    <lineage>
        <taxon>Bacteria</taxon>
        <taxon>Pseudomonadati</taxon>
        <taxon>Bacteroidota</taxon>
        <taxon>Chitinophagia</taxon>
        <taxon>Chitinophagales</taxon>
        <taxon>Chitinophagaceae</taxon>
        <taxon>Niastella</taxon>
    </lineage>
</organism>
<feature type="signal peptide" evidence="2">
    <location>
        <begin position="1"/>
        <end position="22"/>
    </location>
</feature>
<gene>
    <name evidence="3" type="ORF">A3860_04170</name>
</gene>
<dbReference type="AlphaFoldDB" id="A0A1V9FRG5"/>
<dbReference type="SUPFAM" id="SSF54427">
    <property type="entry name" value="NTF2-like"/>
    <property type="match status" value="1"/>
</dbReference>
<dbReference type="Pfam" id="PF07366">
    <property type="entry name" value="SnoaL"/>
    <property type="match status" value="1"/>
</dbReference>
<keyword evidence="4" id="KW-1185">Reference proteome</keyword>
<dbReference type="InterPro" id="IPR032710">
    <property type="entry name" value="NTF2-like_dom_sf"/>
</dbReference>
<keyword evidence="2" id="KW-0732">Signal</keyword>